<protein>
    <submittedName>
        <fullName evidence="1">Uncharacterized protein</fullName>
    </submittedName>
</protein>
<dbReference type="EMBL" id="BMGD01000003">
    <property type="protein sequence ID" value="GGB65466.1"/>
    <property type="molecule type" value="Genomic_DNA"/>
</dbReference>
<evidence type="ECO:0000313" key="2">
    <source>
        <dbReference type="Proteomes" id="UP000614261"/>
    </source>
</evidence>
<accession>A0ABQ1JFP9</accession>
<proteinExistence type="predicted"/>
<organism evidence="1 2">
    <name type="scientific">Blastomonas aquatica</name>
    <dbReference type="NCBI Taxonomy" id="1510276"/>
    <lineage>
        <taxon>Bacteria</taxon>
        <taxon>Pseudomonadati</taxon>
        <taxon>Pseudomonadota</taxon>
        <taxon>Alphaproteobacteria</taxon>
        <taxon>Sphingomonadales</taxon>
        <taxon>Sphingomonadaceae</taxon>
        <taxon>Blastomonas</taxon>
    </lineage>
</organism>
<evidence type="ECO:0000313" key="1">
    <source>
        <dbReference type="EMBL" id="GGB65466.1"/>
    </source>
</evidence>
<dbReference type="Proteomes" id="UP000614261">
    <property type="component" value="Unassembled WGS sequence"/>
</dbReference>
<name>A0ABQ1JFP9_9SPHN</name>
<reference evidence="2" key="1">
    <citation type="journal article" date="2019" name="Int. J. Syst. Evol. Microbiol.">
        <title>The Global Catalogue of Microorganisms (GCM) 10K type strain sequencing project: providing services to taxonomists for standard genome sequencing and annotation.</title>
        <authorList>
            <consortium name="The Broad Institute Genomics Platform"/>
            <consortium name="The Broad Institute Genome Sequencing Center for Infectious Disease"/>
            <person name="Wu L."/>
            <person name="Ma J."/>
        </authorList>
    </citation>
    <scope>NUCLEOTIDE SEQUENCE [LARGE SCALE GENOMIC DNA]</scope>
    <source>
        <strain evidence="2">CGMCC 1.12851</strain>
    </source>
</reference>
<sequence length="70" mass="7449">MISLISQPSAVGPSATRLMAMESPERSDAVMEVFAWQTAQAMLADPMQTLRAQPAPLAESVTALLGEQFA</sequence>
<gene>
    <name evidence="1" type="ORF">GCM10010833_20820</name>
</gene>
<keyword evidence="2" id="KW-1185">Reference proteome</keyword>
<comment type="caution">
    <text evidence="1">The sequence shown here is derived from an EMBL/GenBank/DDBJ whole genome shotgun (WGS) entry which is preliminary data.</text>
</comment>